<gene>
    <name evidence="3" type="ORF">HHL15_18260</name>
</gene>
<dbReference type="InterPro" id="IPR006311">
    <property type="entry name" value="TAT_signal"/>
</dbReference>
<evidence type="ECO:0000313" key="4">
    <source>
        <dbReference type="Proteomes" id="UP000580043"/>
    </source>
</evidence>
<keyword evidence="1 2" id="KW-0732">Signal</keyword>
<dbReference type="AlphaFoldDB" id="A0A848GBC5"/>
<dbReference type="RefSeq" id="WP_169147240.1">
    <property type="nucleotide sequence ID" value="NZ_JABBGA010000017.1"/>
</dbReference>
<keyword evidence="4" id="KW-1185">Reference proteome</keyword>
<protein>
    <submittedName>
        <fullName evidence="3">ABC transporter substrate-binding protein</fullName>
    </submittedName>
</protein>
<name>A0A848GBC5_9RHOO</name>
<feature type="signal peptide" evidence="2">
    <location>
        <begin position="1"/>
        <end position="32"/>
    </location>
</feature>
<dbReference type="PROSITE" id="PS51318">
    <property type="entry name" value="TAT"/>
    <property type="match status" value="1"/>
</dbReference>
<evidence type="ECO:0000256" key="1">
    <source>
        <dbReference type="ARBA" id="ARBA00022729"/>
    </source>
</evidence>
<feature type="chain" id="PRO_5032588145" evidence="2">
    <location>
        <begin position="33"/>
        <end position="367"/>
    </location>
</feature>
<organism evidence="3 4">
    <name type="scientific">Zoogloea dura</name>
    <dbReference type="NCBI Taxonomy" id="2728840"/>
    <lineage>
        <taxon>Bacteria</taxon>
        <taxon>Pseudomonadati</taxon>
        <taxon>Pseudomonadota</taxon>
        <taxon>Betaproteobacteria</taxon>
        <taxon>Rhodocyclales</taxon>
        <taxon>Zoogloeaceae</taxon>
        <taxon>Zoogloea</taxon>
    </lineage>
</organism>
<dbReference type="PANTHER" id="PTHR30006">
    <property type="entry name" value="THIAMINE-BINDING PERIPLASMIC PROTEIN-RELATED"/>
    <property type="match status" value="1"/>
</dbReference>
<evidence type="ECO:0000256" key="2">
    <source>
        <dbReference type="SAM" id="SignalP"/>
    </source>
</evidence>
<sequence length="367" mass="39961">MTFPFQQSRRRLGFLIAATFVGLAAGSLPARAQSASDLAAAAAREGKLVIYGVTDNEQANHLIREFRVQYPAVQVEYSNMSTTELYNRFISESAAGSSADVTWSSAMDLQVKLVNDGYAQPHKSAETAKLPEWANWKNEAFGTTYEPIGIVYNKRLVPAADVPQSHADFIRLLTTQADKYKGKVTTYDPEKSGVGFMLVTQDKQVNGAGFADLLKAFGGVSVRVQGATGTMMERIASGENLIGYNLNTAYALTRAQKDPSIGIVLPKDYTLVLSRVMFIAKGARHPNAAKLWVDFVLSKKGQEIIASKADLYAIRPDVEGDTTASGLKKQLGDALRPVPIGTGLLTYLDQAKRLDFLKQWNAAVKAK</sequence>
<proteinExistence type="predicted"/>
<comment type="caution">
    <text evidence="3">The sequence shown here is derived from an EMBL/GenBank/DDBJ whole genome shotgun (WGS) entry which is preliminary data.</text>
</comment>
<dbReference type="SUPFAM" id="SSF53850">
    <property type="entry name" value="Periplasmic binding protein-like II"/>
    <property type="match status" value="1"/>
</dbReference>
<dbReference type="PANTHER" id="PTHR30006:SF25">
    <property type="entry name" value="PHOSPHOGLYCERATE TRANSPORT REGULATORY PROTEIN PGTC"/>
    <property type="match status" value="1"/>
</dbReference>
<dbReference type="GO" id="GO:0030288">
    <property type="term" value="C:outer membrane-bounded periplasmic space"/>
    <property type="evidence" value="ECO:0007669"/>
    <property type="project" value="TreeGrafter"/>
</dbReference>
<dbReference type="Gene3D" id="3.40.190.10">
    <property type="entry name" value="Periplasmic binding protein-like II"/>
    <property type="match status" value="2"/>
</dbReference>
<reference evidence="3 4" key="1">
    <citation type="submission" date="2020-04" db="EMBL/GenBank/DDBJ databases">
        <title>Zoogloea sp. G-4-1-14 isolated from soil.</title>
        <authorList>
            <person name="Dahal R.H."/>
        </authorList>
    </citation>
    <scope>NUCLEOTIDE SEQUENCE [LARGE SCALE GENOMIC DNA]</scope>
    <source>
        <strain evidence="3 4">G-4-1-14</strain>
    </source>
</reference>
<dbReference type="Pfam" id="PF13343">
    <property type="entry name" value="SBP_bac_6"/>
    <property type="match status" value="1"/>
</dbReference>
<accession>A0A848GBC5</accession>
<evidence type="ECO:0000313" key="3">
    <source>
        <dbReference type="EMBL" id="NML27703.1"/>
    </source>
</evidence>
<dbReference type="EMBL" id="JABBGA010000017">
    <property type="protein sequence ID" value="NML27703.1"/>
    <property type="molecule type" value="Genomic_DNA"/>
</dbReference>
<dbReference type="Proteomes" id="UP000580043">
    <property type="component" value="Unassembled WGS sequence"/>
</dbReference>